<dbReference type="EMBL" id="MJAO01000035">
    <property type="protein sequence ID" value="OKB64523.1"/>
    <property type="molecule type" value="Genomic_DNA"/>
</dbReference>
<comment type="caution">
    <text evidence="1">The sequence shown here is derived from an EMBL/GenBank/DDBJ whole genome shotgun (WGS) entry which is preliminary data.</text>
</comment>
<accession>A0A1Q4NUH6</accession>
<proteinExistence type="predicted"/>
<gene>
    <name evidence="1" type="ORF">BHU62_22215</name>
</gene>
<dbReference type="AlphaFoldDB" id="A0A1Q4NUH6"/>
<evidence type="ECO:0000313" key="2">
    <source>
        <dbReference type="Proteomes" id="UP000185770"/>
    </source>
</evidence>
<sequence>MRHTLNTNHQSDSILQNQLQMHQEALFSRYSKLLMLRVDFAYRRDSDAFWDADENELAAHMTYLIAQCADIPGLVGHVWVMEYTERHRFHVHAAFYIDGQRHRKAWPFWEQIQLRWDDITDGEGYTHRCEPKSFYRAKGEWVVAASDTHGRMGMQYILSYLAKLSQRTERPIYWLSAVPAPVLRGRPRQPNSQVGS</sequence>
<reference evidence="1 2" key="1">
    <citation type="submission" date="2016-09" db="EMBL/GenBank/DDBJ databases">
        <title>Serratia marcescens MSU-97 and epiphytic antimycotic-producing bacteria.</title>
        <authorList>
            <person name="Matilla M.A."/>
        </authorList>
    </citation>
    <scope>NUCLEOTIDE SEQUENCE [LARGE SCALE GENOMIC DNA]</scope>
    <source>
        <strain evidence="1 2">MSU-97</strain>
    </source>
</reference>
<evidence type="ECO:0000313" key="1">
    <source>
        <dbReference type="EMBL" id="OKB64523.1"/>
    </source>
</evidence>
<evidence type="ECO:0008006" key="3">
    <source>
        <dbReference type="Google" id="ProtNLM"/>
    </source>
</evidence>
<dbReference type="OrthoDB" id="8592743at2"/>
<dbReference type="RefSeq" id="WP_073534690.1">
    <property type="nucleotide sequence ID" value="NZ_JAATHL010000001.1"/>
</dbReference>
<protein>
    <recommendedName>
        <fullName evidence="3">Inovirus Gp2 family protein</fullName>
    </recommendedName>
</protein>
<name>A0A1Q4NUH6_SERMA</name>
<dbReference type="Proteomes" id="UP000185770">
    <property type="component" value="Unassembled WGS sequence"/>
</dbReference>
<organism evidence="1 2">
    <name type="scientific">Serratia marcescens</name>
    <dbReference type="NCBI Taxonomy" id="615"/>
    <lineage>
        <taxon>Bacteria</taxon>
        <taxon>Pseudomonadati</taxon>
        <taxon>Pseudomonadota</taxon>
        <taxon>Gammaproteobacteria</taxon>
        <taxon>Enterobacterales</taxon>
        <taxon>Yersiniaceae</taxon>
        <taxon>Serratia</taxon>
    </lineage>
</organism>